<evidence type="ECO:0000313" key="4">
    <source>
        <dbReference type="WBParaSite" id="TTAC_0000468001-mRNA-1"/>
    </source>
</evidence>
<proteinExistence type="predicted"/>
<dbReference type="EMBL" id="UYWX01005004">
    <property type="protein sequence ID" value="VDM25401.1"/>
    <property type="molecule type" value="Genomic_DNA"/>
</dbReference>
<evidence type="ECO:0000313" key="3">
    <source>
        <dbReference type="Proteomes" id="UP000274429"/>
    </source>
</evidence>
<organism evidence="4">
    <name type="scientific">Hydatigena taeniaeformis</name>
    <name type="common">Feline tapeworm</name>
    <name type="synonym">Taenia taeniaeformis</name>
    <dbReference type="NCBI Taxonomy" id="6205"/>
    <lineage>
        <taxon>Eukaryota</taxon>
        <taxon>Metazoa</taxon>
        <taxon>Spiralia</taxon>
        <taxon>Lophotrochozoa</taxon>
        <taxon>Platyhelminthes</taxon>
        <taxon>Cestoda</taxon>
        <taxon>Eucestoda</taxon>
        <taxon>Cyclophyllidea</taxon>
        <taxon>Taeniidae</taxon>
        <taxon>Hydatigera</taxon>
    </lineage>
</organism>
<feature type="region of interest" description="Disordered" evidence="1">
    <location>
        <begin position="1"/>
        <end position="28"/>
    </location>
</feature>
<protein>
    <submittedName>
        <fullName evidence="4">Ubiquitin-conjugating enzyme E2-binding protein</fullName>
    </submittedName>
</protein>
<accession>A0A0R3WV90</accession>
<name>A0A0R3WV90_HYDTA</name>
<reference evidence="2 3" key="2">
    <citation type="submission" date="2018-11" db="EMBL/GenBank/DDBJ databases">
        <authorList>
            <consortium name="Pathogen Informatics"/>
        </authorList>
    </citation>
    <scope>NUCLEOTIDE SEQUENCE [LARGE SCALE GENOMIC DNA]</scope>
</reference>
<evidence type="ECO:0000256" key="1">
    <source>
        <dbReference type="SAM" id="MobiDB-lite"/>
    </source>
</evidence>
<dbReference type="OrthoDB" id="6265424at2759"/>
<dbReference type="WBParaSite" id="TTAC_0000468001-mRNA-1">
    <property type="protein sequence ID" value="TTAC_0000468001-mRNA-1"/>
    <property type="gene ID" value="TTAC_0000468001"/>
</dbReference>
<evidence type="ECO:0000313" key="2">
    <source>
        <dbReference type="EMBL" id="VDM25401.1"/>
    </source>
</evidence>
<dbReference type="Proteomes" id="UP000274429">
    <property type="component" value="Unassembled WGS sequence"/>
</dbReference>
<dbReference type="AlphaFoldDB" id="A0A0R3WV90"/>
<gene>
    <name evidence="2" type="ORF">TTAC_LOCUS4665</name>
</gene>
<keyword evidence="3" id="KW-1185">Reference proteome</keyword>
<reference evidence="4" key="1">
    <citation type="submission" date="2017-02" db="UniProtKB">
        <authorList>
            <consortium name="WormBaseParasite"/>
        </authorList>
    </citation>
    <scope>IDENTIFICATION</scope>
</reference>
<feature type="compositionally biased region" description="Polar residues" evidence="1">
    <location>
        <begin position="14"/>
        <end position="28"/>
    </location>
</feature>
<sequence>MSITSDGCAPSPPLTSTQETGDVQNQFEDPPFSTSFPAFTALNRRRRVTCKFCDLPIGYADIGMVHLEALRCQKESGCKIAPEDGKYVSVSIASPINVSIDPRQQTACEASDAVNSYLTWIIEDADENAFTADKIICDGCKSSLGARITSYKMVQGDLQTQACDPPPGREELCQWFSFALDCVNIEPLFSLVGLRELSSWYHGGERFFHTFKAIEDSGDLSNNSRTWMHPHERMGLIENLDKEIVIEAWPFLLMDLVGASELPHGTLNHLERNMLVYFDNLDAFIKRSKEDGVEDDSVLTPRGCCSELELNEPMSEDGK</sequence>